<dbReference type="Proteomes" id="UP001596103">
    <property type="component" value="Unassembled WGS sequence"/>
</dbReference>
<gene>
    <name evidence="1" type="ORF">ACFPTO_03565</name>
</gene>
<organism evidence="1 2">
    <name type="scientific">Paraburkholderia denitrificans</name>
    <dbReference type="NCBI Taxonomy" id="694025"/>
    <lineage>
        <taxon>Bacteria</taxon>
        <taxon>Pseudomonadati</taxon>
        <taxon>Pseudomonadota</taxon>
        <taxon>Betaproteobacteria</taxon>
        <taxon>Burkholderiales</taxon>
        <taxon>Burkholderiaceae</taxon>
        <taxon>Paraburkholderia</taxon>
    </lineage>
</organism>
<evidence type="ECO:0000313" key="1">
    <source>
        <dbReference type="EMBL" id="MFC5427891.1"/>
    </source>
</evidence>
<dbReference type="RefSeq" id="WP_377709509.1">
    <property type="nucleotide sequence ID" value="NZ_JBHSMP010000007.1"/>
</dbReference>
<accession>A0ABW0J4D1</accession>
<name>A0ABW0J4D1_9BURK</name>
<sequence length="96" mass="10663">MSEQLQHIIDSEHERWALNISSALRSLRKYGFFVVQDPNAAALLASDQQRQAREAACHLLAVPANNENLSTHAVHELARTLLEDGVAGLKHIRGLE</sequence>
<proteinExistence type="predicted"/>
<comment type="caution">
    <text evidence="1">The sequence shown here is derived from an EMBL/GenBank/DDBJ whole genome shotgun (WGS) entry which is preliminary data.</text>
</comment>
<keyword evidence="2" id="KW-1185">Reference proteome</keyword>
<protein>
    <submittedName>
        <fullName evidence="1">Uncharacterized protein</fullName>
    </submittedName>
</protein>
<dbReference type="EMBL" id="JBHSMP010000007">
    <property type="protein sequence ID" value="MFC5427891.1"/>
    <property type="molecule type" value="Genomic_DNA"/>
</dbReference>
<reference evidence="2" key="1">
    <citation type="journal article" date="2019" name="Int. J. Syst. Evol. Microbiol.">
        <title>The Global Catalogue of Microorganisms (GCM) 10K type strain sequencing project: providing services to taxonomists for standard genome sequencing and annotation.</title>
        <authorList>
            <consortium name="The Broad Institute Genomics Platform"/>
            <consortium name="The Broad Institute Genome Sequencing Center for Infectious Disease"/>
            <person name="Wu L."/>
            <person name="Ma J."/>
        </authorList>
    </citation>
    <scope>NUCLEOTIDE SEQUENCE [LARGE SCALE GENOMIC DNA]</scope>
    <source>
        <strain evidence="2">CCUG 56042</strain>
    </source>
</reference>
<evidence type="ECO:0000313" key="2">
    <source>
        <dbReference type="Proteomes" id="UP001596103"/>
    </source>
</evidence>